<feature type="region of interest" description="Disordered" evidence="1">
    <location>
        <begin position="97"/>
        <end position="121"/>
    </location>
</feature>
<name>A0A6J1PET5_9HYME</name>
<gene>
    <name evidence="3" type="primary">LOC112452184</name>
</gene>
<dbReference type="AlphaFoldDB" id="A0A6J1PET5"/>
<evidence type="ECO:0000256" key="1">
    <source>
        <dbReference type="SAM" id="MobiDB-lite"/>
    </source>
</evidence>
<reference evidence="3" key="1">
    <citation type="submission" date="2025-08" db="UniProtKB">
        <authorList>
            <consortium name="RefSeq"/>
        </authorList>
    </citation>
    <scope>IDENTIFICATION</scope>
    <source>
        <tissue evidence="3">Whole body</tissue>
    </source>
</reference>
<protein>
    <submittedName>
        <fullName evidence="3">Uncharacterized protein LOC112452184</fullName>
    </submittedName>
</protein>
<dbReference type="Proteomes" id="UP000504618">
    <property type="component" value="Unplaced"/>
</dbReference>
<feature type="compositionally biased region" description="Polar residues" evidence="1">
    <location>
        <begin position="99"/>
        <end position="112"/>
    </location>
</feature>
<accession>A0A6J1PET5</accession>
<dbReference type="GeneID" id="112452184"/>
<evidence type="ECO:0000313" key="2">
    <source>
        <dbReference type="Proteomes" id="UP000504618"/>
    </source>
</evidence>
<dbReference type="RefSeq" id="XP_024868052.1">
    <property type="nucleotide sequence ID" value="XM_025012284.1"/>
</dbReference>
<keyword evidence="2" id="KW-1185">Reference proteome</keyword>
<proteinExistence type="predicted"/>
<evidence type="ECO:0000313" key="3">
    <source>
        <dbReference type="RefSeq" id="XP_024868052.1"/>
    </source>
</evidence>
<organism evidence="2 3">
    <name type="scientific">Temnothorax curvispinosus</name>
    <dbReference type="NCBI Taxonomy" id="300111"/>
    <lineage>
        <taxon>Eukaryota</taxon>
        <taxon>Metazoa</taxon>
        <taxon>Ecdysozoa</taxon>
        <taxon>Arthropoda</taxon>
        <taxon>Hexapoda</taxon>
        <taxon>Insecta</taxon>
        <taxon>Pterygota</taxon>
        <taxon>Neoptera</taxon>
        <taxon>Endopterygota</taxon>
        <taxon>Hymenoptera</taxon>
        <taxon>Apocrita</taxon>
        <taxon>Aculeata</taxon>
        <taxon>Formicoidea</taxon>
        <taxon>Formicidae</taxon>
        <taxon>Myrmicinae</taxon>
        <taxon>Temnothorax</taxon>
    </lineage>
</organism>
<sequence>MLSKDVENLATTATSVAESAAKVYAVVKHMRKITPKCIKLQYNMDDKDDLFQNVHKCIDVIGELQKEVFNKTLIEIHKMEIKAQIICAKIAEIKIPGVNPTNDSTDASTSGVNEDETVDVD</sequence>